<keyword evidence="2" id="KW-1185">Reference proteome</keyword>
<protein>
    <submittedName>
        <fullName evidence="1">Uncharacterized protein</fullName>
    </submittedName>
</protein>
<dbReference type="RefSeq" id="YP_009855748.1">
    <property type="nucleotide sequence ID" value="NC_048847.1"/>
</dbReference>
<dbReference type="Proteomes" id="UP000479357">
    <property type="component" value="Segment"/>
</dbReference>
<evidence type="ECO:0000313" key="2">
    <source>
        <dbReference type="Proteomes" id="UP000479357"/>
    </source>
</evidence>
<dbReference type="KEGG" id="vg:55626488"/>
<accession>A0A6C0R2Q1</accession>
<sequence length="79" mass="8570">MSETIDVDPTQYYTIVLQGNIAGFPVQQSLNNATTVVPCKVTNTLKAVIEGTTLYLTPQPNESVQVIKQTGKITEGETK</sequence>
<name>A0A6C0R2Q1_9CAUD</name>
<organism evidence="1 2">
    <name type="scientific">Alteromonas phage vB_AmeM_PT11-V22</name>
    <dbReference type="NCBI Taxonomy" id="2704031"/>
    <lineage>
        <taxon>Viruses</taxon>
        <taxon>Duplodnaviria</taxon>
        <taxon>Heunggongvirae</taxon>
        <taxon>Uroviricota</taxon>
        <taxon>Caudoviricetes</taxon>
        <taxon>Myoalterovirus</taxon>
        <taxon>Myoalterovirus PT11V22</taxon>
    </lineage>
</organism>
<reference evidence="1 2" key="1">
    <citation type="submission" date="2019-12" db="EMBL/GenBank/DDBJ databases">
        <title>Alteromonas phage V22 represents a new genus of marine bacteriophages that requires a novel tail fiber chaperone for host recognition.</title>
        <authorList>
            <person name="Gonzalez-Serrano R."/>
            <person name="Dunne M."/>
            <person name="Rosselli R."/>
            <person name="Martin-Cuadrado A.-B."/>
            <person name="Grosboillot V."/>
            <person name="Zinsli L."/>
            <person name="Roda-Garcia J.J."/>
            <person name="Loessner M.J."/>
            <person name="Rodriguez-Valera F."/>
        </authorList>
    </citation>
    <scope>NUCLEOTIDE SEQUENCE [LARGE SCALE GENOMIC DNA]</scope>
</reference>
<dbReference type="EMBL" id="MN877442">
    <property type="protein sequence ID" value="QHZ59824.1"/>
    <property type="molecule type" value="Genomic_DNA"/>
</dbReference>
<evidence type="ECO:0000313" key="1">
    <source>
        <dbReference type="EMBL" id="QHZ59824.1"/>
    </source>
</evidence>
<dbReference type="GeneID" id="55626488"/>
<proteinExistence type="predicted"/>